<dbReference type="KEGG" id="ztr:MYCGRDRAFT_97845"/>
<sequence>MQPASEHEIQQLKARVKTLEDEVNNLHEMMRQLMLQALPDAVSPTSTLRGDAISSTPTLRGDAAARHDSSSPIRDARAKQESAVGTTREPTTSSTHLQMFTSKVLINAGLSSSPLRENREEMADGIIGADGVDGRNASTVSRPAGHRRRHHGRDAKEEMDG</sequence>
<evidence type="ECO:0000256" key="2">
    <source>
        <dbReference type="SAM" id="MobiDB-lite"/>
    </source>
</evidence>
<dbReference type="HOGENOM" id="CLU_1645071_0_0_1"/>
<dbReference type="VEuPathDB" id="FungiDB:ZTRI_17.84"/>
<protein>
    <submittedName>
        <fullName evidence="3">Uncharacterized protein</fullName>
    </submittedName>
</protein>
<dbReference type="EMBL" id="CM001212">
    <property type="protein sequence ID" value="EGP82152.1"/>
    <property type="molecule type" value="Genomic_DNA"/>
</dbReference>
<feature type="compositionally biased region" description="Basic residues" evidence="2">
    <location>
        <begin position="144"/>
        <end position="153"/>
    </location>
</feature>
<keyword evidence="1" id="KW-0175">Coiled coil</keyword>
<dbReference type="RefSeq" id="XP_003847176.1">
    <property type="nucleotide sequence ID" value="XM_003847128.1"/>
</dbReference>
<dbReference type="AlphaFoldDB" id="F9XRJ9"/>
<evidence type="ECO:0000313" key="3">
    <source>
        <dbReference type="EMBL" id="EGP82152.1"/>
    </source>
</evidence>
<reference evidence="3 4" key="1">
    <citation type="journal article" date="2011" name="PLoS Genet.">
        <title>Finished genome of the fungal wheat pathogen Mycosphaerella graminicola reveals dispensome structure, chromosome plasticity, and stealth pathogenesis.</title>
        <authorList>
            <person name="Goodwin S.B."/>
            <person name="Ben M'barek S."/>
            <person name="Dhillon B."/>
            <person name="Wittenberg A.H.J."/>
            <person name="Crane C.F."/>
            <person name="Hane J.K."/>
            <person name="Foster A.J."/>
            <person name="Van der Lee T.A.J."/>
            <person name="Grimwood J."/>
            <person name="Aerts A."/>
            <person name="Antoniw J."/>
            <person name="Bailey A."/>
            <person name="Bluhm B."/>
            <person name="Bowler J."/>
            <person name="Bristow J."/>
            <person name="van der Burgt A."/>
            <person name="Canto-Canche B."/>
            <person name="Churchill A.C.L."/>
            <person name="Conde-Ferraez L."/>
            <person name="Cools H.J."/>
            <person name="Coutinho P.M."/>
            <person name="Csukai M."/>
            <person name="Dehal P."/>
            <person name="De Wit P."/>
            <person name="Donzelli B."/>
            <person name="van de Geest H.C."/>
            <person name="van Ham R.C.H.J."/>
            <person name="Hammond-Kosack K.E."/>
            <person name="Henrissat B."/>
            <person name="Kilian A."/>
            <person name="Kobayashi A.K."/>
            <person name="Koopmann E."/>
            <person name="Kourmpetis Y."/>
            <person name="Kuzniar A."/>
            <person name="Lindquist E."/>
            <person name="Lombard V."/>
            <person name="Maliepaard C."/>
            <person name="Martins N."/>
            <person name="Mehrabi R."/>
            <person name="Nap J.P.H."/>
            <person name="Ponomarenko A."/>
            <person name="Rudd J.J."/>
            <person name="Salamov A."/>
            <person name="Schmutz J."/>
            <person name="Schouten H.J."/>
            <person name="Shapiro H."/>
            <person name="Stergiopoulos I."/>
            <person name="Torriani S.F.F."/>
            <person name="Tu H."/>
            <person name="de Vries R.P."/>
            <person name="Waalwijk C."/>
            <person name="Ware S.B."/>
            <person name="Wiebenga A."/>
            <person name="Zwiers L.-H."/>
            <person name="Oliver R.P."/>
            <person name="Grigoriev I.V."/>
            <person name="Kema G.H.J."/>
        </authorList>
    </citation>
    <scope>NUCLEOTIDE SEQUENCE [LARGE SCALE GENOMIC DNA]</scope>
    <source>
        <strain evidence="4">CBS 115943 / IPO323</strain>
    </source>
</reference>
<accession>F9XRJ9</accession>
<dbReference type="InParanoid" id="F9XRJ9"/>
<gene>
    <name evidence="3" type="ORF">MYCGRDRAFT_97845</name>
</gene>
<evidence type="ECO:0000313" key="4">
    <source>
        <dbReference type="Proteomes" id="UP000008062"/>
    </source>
</evidence>
<proteinExistence type="predicted"/>
<feature type="compositionally biased region" description="Basic and acidic residues" evidence="2">
    <location>
        <begin position="63"/>
        <end position="80"/>
    </location>
</feature>
<organism evidence="3 4">
    <name type="scientific">Zymoseptoria tritici (strain CBS 115943 / IPO323)</name>
    <name type="common">Speckled leaf blotch fungus</name>
    <name type="synonym">Septoria tritici</name>
    <dbReference type="NCBI Taxonomy" id="336722"/>
    <lineage>
        <taxon>Eukaryota</taxon>
        <taxon>Fungi</taxon>
        <taxon>Dikarya</taxon>
        <taxon>Ascomycota</taxon>
        <taxon>Pezizomycotina</taxon>
        <taxon>Dothideomycetes</taxon>
        <taxon>Dothideomycetidae</taxon>
        <taxon>Mycosphaerellales</taxon>
        <taxon>Mycosphaerellaceae</taxon>
        <taxon>Zymoseptoria</taxon>
    </lineage>
</organism>
<feature type="compositionally biased region" description="Polar residues" evidence="2">
    <location>
        <begin position="45"/>
        <end position="58"/>
    </location>
</feature>
<feature type="coiled-coil region" evidence="1">
    <location>
        <begin position="2"/>
        <end position="36"/>
    </location>
</feature>
<dbReference type="GeneID" id="13399681"/>
<feature type="region of interest" description="Disordered" evidence="2">
    <location>
        <begin position="126"/>
        <end position="161"/>
    </location>
</feature>
<dbReference type="Proteomes" id="UP000008062">
    <property type="component" value="Chromosome 17"/>
</dbReference>
<name>F9XRJ9_ZYMTI</name>
<feature type="compositionally biased region" description="Polar residues" evidence="2">
    <location>
        <begin position="83"/>
        <end position="96"/>
    </location>
</feature>
<keyword evidence="4" id="KW-1185">Reference proteome</keyword>
<evidence type="ECO:0000256" key="1">
    <source>
        <dbReference type="SAM" id="Coils"/>
    </source>
</evidence>
<feature type="region of interest" description="Disordered" evidence="2">
    <location>
        <begin position="45"/>
        <end position="96"/>
    </location>
</feature>